<organism evidence="2 3">
    <name type="scientific">Metaclostridioides mangenotii</name>
    <dbReference type="NCBI Taxonomy" id="1540"/>
    <lineage>
        <taxon>Bacteria</taxon>
        <taxon>Bacillati</taxon>
        <taxon>Bacillota</taxon>
        <taxon>Clostridia</taxon>
        <taxon>Peptostreptococcales</taxon>
        <taxon>Peptostreptococcaceae</taxon>
        <taxon>Metaclostridioides</taxon>
    </lineage>
</organism>
<comment type="caution">
    <text evidence="2">The sequence shown here is derived from an EMBL/GenBank/DDBJ whole genome shotgun (WGS) entry which is preliminary data.</text>
</comment>
<feature type="transmembrane region" description="Helical" evidence="1">
    <location>
        <begin position="56"/>
        <end position="74"/>
    </location>
</feature>
<keyword evidence="1" id="KW-0812">Transmembrane</keyword>
<evidence type="ECO:0000313" key="3">
    <source>
        <dbReference type="Proteomes" id="UP000767291"/>
    </source>
</evidence>
<evidence type="ECO:0000313" key="2">
    <source>
        <dbReference type="EMBL" id="MBP1853991.1"/>
    </source>
</evidence>
<dbReference type="PANTHER" id="PTHR36111">
    <property type="entry name" value="INNER MEMBRANE PROTEIN-RELATED"/>
    <property type="match status" value="1"/>
</dbReference>
<feature type="transmembrane region" description="Helical" evidence="1">
    <location>
        <begin position="210"/>
        <end position="228"/>
    </location>
</feature>
<dbReference type="Proteomes" id="UP000767291">
    <property type="component" value="Unassembled WGS sequence"/>
</dbReference>
<proteinExistence type="predicted"/>
<sequence length="229" mass="23771">MLGTIVNSLAIAVGCIVGLFIKKGIPDRVSKTIMSGLGLCVLYIGIEGSLKGENTLITVICIAVGGLIGELIDIDKKINKLGDFLQEKFSKGDDQETSIAKGFVTTSLIYCVGAMAIVGALESGLTGNHQTLFTKALLDGISAIIFTTTLGIGVIFSSVAVFIYQGLITIGAAFLSTLLSDAVVTALTAVGSLLIIGIALNLLEITKIKVANLLPAVFLPILFGLINLL</sequence>
<accession>A0ABS4E7S8</accession>
<keyword evidence="3" id="KW-1185">Reference proteome</keyword>
<dbReference type="RefSeq" id="WP_209455587.1">
    <property type="nucleotide sequence ID" value="NZ_BAAACS010000017.1"/>
</dbReference>
<keyword evidence="1" id="KW-1133">Transmembrane helix</keyword>
<feature type="transmembrane region" description="Helical" evidence="1">
    <location>
        <begin position="33"/>
        <end position="50"/>
    </location>
</feature>
<evidence type="ECO:0000256" key="1">
    <source>
        <dbReference type="SAM" id="Phobius"/>
    </source>
</evidence>
<name>A0ABS4E7S8_9FIRM</name>
<reference evidence="2 3" key="1">
    <citation type="submission" date="2021-03" db="EMBL/GenBank/DDBJ databases">
        <title>Genomic Encyclopedia of Type Strains, Phase IV (KMG-IV): sequencing the most valuable type-strain genomes for metagenomic binning, comparative biology and taxonomic classification.</title>
        <authorList>
            <person name="Goeker M."/>
        </authorList>
    </citation>
    <scope>NUCLEOTIDE SEQUENCE [LARGE SCALE GENOMIC DNA]</scope>
    <source>
        <strain evidence="2 3">DSM 1289</strain>
    </source>
</reference>
<dbReference type="EMBL" id="JAGGJX010000001">
    <property type="protein sequence ID" value="MBP1853991.1"/>
    <property type="molecule type" value="Genomic_DNA"/>
</dbReference>
<feature type="transmembrane region" description="Helical" evidence="1">
    <location>
        <begin position="6"/>
        <end position="21"/>
    </location>
</feature>
<keyword evidence="1" id="KW-0472">Membrane</keyword>
<feature type="transmembrane region" description="Helical" evidence="1">
    <location>
        <begin position="182"/>
        <end position="203"/>
    </location>
</feature>
<dbReference type="PANTHER" id="PTHR36111:SF2">
    <property type="entry name" value="INNER MEMBRANE PROTEIN"/>
    <property type="match status" value="1"/>
</dbReference>
<dbReference type="InterPro" id="IPR007563">
    <property type="entry name" value="DUF554"/>
</dbReference>
<dbReference type="Pfam" id="PF04474">
    <property type="entry name" value="DUF554"/>
    <property type="match status" value="1"/>
</dbReference>
<gene>
    <name evidence="2" type="ORF">J2Z43_000381</name>
</gene>
<feature type="transmembrane region" description="Helical" evidence="1">
    <location>
        <begin position="143"/>
        <end position="176"/>
    </location>
</feature>
<protein>
    <submittedName>
        <fullName evidence="2">Membrane protein YqgA involved in biofilm formation</fullName>
    </submittedName>
</protein>